<comment type="pathway">
    <text evidence="3">tRNA modification; 5-methoxycarbonylmethyl-2-thiouridine-tRNA biosynthesis.</text>
</comment>
<keyword evidence="8" id="KW-0819">tRNA processing</keyword>
<dbReference type="OMA" id="VYEMENR"/>
<evidence type="ECO:0000313" key="12">
    <source>
        <dbReference type="EMBL" id="KFB54025.1"/>
    </source>
</evidence>
<dbReference type="FunFam" id="2.130.10.10:FF:001709">
    <property type="entry name" value="Elongator complex protein 2"/>
    <property type="match status" value="1"/>
</dbReference>
<name>A0A084WUY1_ANOSI</name>
<keyword evidence="7 11" id="KW-0853">WD repeat</keyword>
<dbReference type="SMART" id="SM00320">
    <property type="entry name" value="WD40"/>
    <property type="match status" value="3"/>
</dbReference>
<dbReference type="EMBL" id="ATLV01001953">
    <property type="status" value="NOT_ANNOTATED_CDS"/>
    <property type="molecule type" value="Genomic_DNA"/>
</dbReference>
<evidence type="ECO:0000256" key="6">
    <source>
        <dbReference type="ARBA" id="ARBA00022490"/>
    </source>
</evidence>
<evidence type="ECO:0000256" key="10">
    <source>
        <dbReference type="ARBA" id="ARBA00023242"/>
    </source>
</evidence>
<gene>
    <name evidence="12" type="ORF">ZHAS_00000414</name>
</gene>
<dbReference type="VEuPathDB" id="VectorBase:ASIS006430"/>
<dbReference type="SUPFAM" id="SSF50978">
    <property type="entry name" value="WD40 repeat-like"/>
    <property type="match status" value="1"/>
</dbReference>
<evidence type="ECO:0000256" key="2">
    <source>
        <dbReference type="ARBA" id="ARBA00004496"/>
    </source>
</evidence>
<dbReference type="PROSITE" id="PS50082">
    <property type="entry name" value="WD_REPEATS_2"/>
    <property type="match status" value="1"/>
</dbReference>
<dbReference type="GO" id="GO:0033588">
    <property type="term" value="C:elongator holoenzyme complex"/>
    <property type="evidence" value="ECO:0007669"/>
    <property type="project" value="InterPro"/>
</dbReference>
<proteinExistence type="inferred from homology"/>
<dbReference type="InterPro" id="IPR001680">
    <property type="entry name" value="WD40_rpt"/>
</dbReference>
<dbReference type="EMBL" id="KL640343">
    <property type="protein sequence ID" value="KFB54025.1"/>
    <property type="molecule type" value="Genomic_DNA"/>
</dbReference>
<dbReference type="UniPathway" id="UPA00988"/>
<dbReference type="InterPro" id="IPR037289">
    <property type="entry name" value="Elp2"/>
</dbReference>
<reference evidence="13" key="2">
    <citation type="submission" date="2020-05" db="UniProtKB">
        <authorList>
            <consortium name="EnsemblMetazoa"/>
        </authorList>
    </citation>
    <scope>IDENTIFICATION</scope>
</reference>
<evidence type="ECO:0000256" key="5">
    <source>
        <dbReference type="ARBA" id="ARBA00020267"/>
    </source>
</evidence>
<evidence type="ECO:0000256" key="1">
    <source>
        <dbReference type="ARBA" id="ARBA00004123"/>
    </source>
</evidence>
<keyword evidence="6" id="KW-0963">Cytoplasm</keyword>
<dbReference type="GO" id="GO:0005634">
    <property type="term" value="C:nucleus"/>
    <property type="evidence" value="ECO:0007669"/>
    <property type="project" value="UniProtKB-SubCell"/>
</dbReference>
<dbReference type="PANTHER" id="PTHR44111:SF1">
    <property type="entry name" value="ELONGATOR COMPLEX PROTEIN 2"/>
    <property type="match status" value="1"/>
</dbReference>
<dbReference type="Proteomes" id="UP000030765">
    <property type="component" value="Unassembled WGS sequence"/>
</dbReference>
<sequence length="232" mass="26165">MYPEHYFNPVSMDVPPAEESLMQNTLWPEIQKLYGHGNELYSIAASSDGSLIASACRATSSDHAQILLWDTKTWRIVQQLAAHQLTVTQLSFAPNDRLLLAVSRDRTFSVYEREQEGGDFKQVMRSDKTNGVHTRIIWCCDWSHDSETFVTGSRDGKAVAWSRPHAEGTDGRRGCFTSNRVLELKNESITALAFGRKKLSDDRYLVAVGLEKGIIKLYALGQWNLLLNIDQS</sequence>
<keyword evidence="9" id="KW-0677">Repeat</keyword>
<keyword evidence="14" id="KW-1185">Reference proteome</keyword>
<evidence type="ECO:0000313" key="13">
    <source>
        <dbReference type="EnsemblMetazoa" id="ASIC000414-PA"/>
    </source>
</evidence>
<protein>
    <recommendedName>
        <fullName evidence="5">Elongator complex protein 2</fullName>
    </recommendedName>
</protein>
<evidence type="ECO:0000256" key="3">
    <source>
        <dbReference type="ARBA" id="ARBA00005043"/>
    </source>
</evidence>
<dbReference type="STRING" id="74873.A0A084WUY1"/>
<dbReference type="InterPro" id="IPR036322">
    <property type="entry name" value="WD40_repeat_dom_sf"/>
</dbReference>
<dbReference type="Pfam" id="PF00400">
    <property type="entry name" value="WD40"/>
    <property type="match status" value="3"/>
</dbReference>
<dbReference type="GO" id="GO:0002098">
    <property type="term" value="P:tRNA wobble uridine modification"/>
    <property type="evidence" value="ECO:0007669"/>
    <property type="project" value="InterPro"/>
</dbReference>
<evidence type="ECO:0000256" key="9">
    <source>
        <dbReference type="ARBA" id="ARBA00022737"/>
    </source>
</evidence>
<evidence type="ECO:0000256" key="11">
    <source>
        <dbReference type="PROSITE-ProRule" id="PRU00221"/>
    </source>
</evidence>
<evidence type="ECO:0000313" key="14">
    <source>
        <dbReference type="Proteomes" id="UP000030765"/>
    </source>
</evidence>
<dbReference type="Gene3D" id="2.130.10.10">
    <property type="entry name" value="YVTN repeat-like/Quinoprotein amine dehydrogenase"/>
    <property type="match status" value="1"/>
</dbReference>
<evidence type="ECO:0000256" key="4">
    <source>
        <dbReference type="ARBA" id="ARBA00005881"/>
    </source>
</evidence>
<dbReference type="InterPro" id="IPR015943">
    <property type="entry name" value="WD40/YVTN_repeat-like_dom_sf"/>
</dbReference>
<dbReference type="OrthoDB" id="27911at2759"/>
<organism evidence="12">
    <name type="scientific">Anopheles sinensis</name>
    <name type="common">Mosquito</name>
    <dbReference type="NCBI Taxonomy" id="74873"/>
    <lineage>
        <taxon>Eukaryota</taxon>
        <taxon>Metazoa</taxon>
        <taxon>Ecdysozoa</taxon>
        <taxon>Arthropoda</taxon>
        <taxon>Hexapoda</taxon>
        <taxon>Insecta</taxon>
        <taxon>Pterygota</taxon>
        <taxon>Neoptera</taxon>
        <taxon>Endopterygota</taxon>
        <taxon>Diptera</taxon>
        <taxon>Nematocera</taxon>
        <taxon>Culicoidea</taxon>
        <taxon>Culicidae</taxon>
        <taxon>Anophelinae</taxon>
        <taxon>Anopheles</taxon>
    </lineage>
</organism>
<dbReference type="PANTHER" id="PTHR44111">
    <property type="entry name" value="ELONGATOR COMPLEX PROTEIN 2"/>
    <property type="match status" value="1"/>
</dbReference>
<reference evidence="12 14" key="1">
    <citation type="journal article" date="2014" name="BMC Genomics">
        <title>Genome sequence of Anopheles sinensis provides insight into genetics basis of mosquito competence for malaria parasites.</title>
        <authorList>
            <person name="Zhou D."/>
            <person name="Zhang D."/>
            <person name="Ding G."/>
            <person name="Shi L."/>
            <person name="Hou Q."/>
            <person name="Ye Y."/>
            <person name="Xu Y."/>
            <person name="Zhou H."/>
            <person name="Xiong C."/>
            <person name="Li S."/>
            <person name="Yu J."/>
            <person name="Hong S."/>
            <person name="Yu X."/>
            <person name="Zou P."/>
            <person name="Chen C."/>
            <person name="Chang X."/>
            <person name="Wang W."/>
            <person name="Lv Y."/>
            <person name="Sun Y."/>
            <person name="Ma L."/>
            <person name="Shen B."/>
            <person name="Zhu C."/>
        </authorList>
    </citation>
    <scope>NUCLEOTIDE SEQUENCE [LARGE SCALE GENOMIC DNA]</scope>
</reference>
<evidence type="ECO:0000256" key="8">
    <source>
        <dbReference type="ARBA" id="ARBA00022694"/>
    </source>
</evidence>
<comment type="subcellular location">
    <subcellularLocation>
        <location evidence="2">Cytoplasm</location>
    </subcellularLocation>
    <subcellularLocation>
        <location evidence="1">Nucleus</location>
    </subcellularLocation>
</comment>
<accession>A0A084WUY1</accession>
<evidence type="ECO:0000256" key="7">
    <source>
        <dbReference type="ARBA" id="ARBA00022574"/>
    </source>
</evidence>
<dbReference type="GO" id="GO:0005737">
    <property type="term" value="C:cytoplasm"/>
    <property type="evidence" value="ECO:0007669"/>
    <property type="project" value="UniProtKB-SubCell"/>
</dbReference>
<dbReference type="EnsemblMetazoa" id="ASIC000414-RA">
    <property type="protein sequence ID" value="ASIC000414-PA"/>
    <property type="gene ID" value="ASIC000414"/>
</dbReference>
<keyword evidence="10" id="KW-0539">Nucleus</keyword>
<dbReference type="VEuPathDB" id="VectorBase:ASIC000414"/>
<comment type="similarity">
    <text evidence="4">Belongs to the WD repeat ELP2 family.</text>
</comment>
<dbReference type="AlphaFoldDB" id="A0A084WUY1"/>
<feature type="repeat" description="WD" evidence="11">
    <location>
        <begin position="80"/>
        <end position="112"/>
    </location>
</feature>